<dbReference type="Pfam" id="PF00059">
    <property type="entry name" value="Lectin_C"/>
    <property type="match status" value="1"/>
</dbReference>
<dbReference type="Proteomes" id="UP000298787">
    <property type="component" value="Chromosome 2"/>
</dbReference>
<dbReference type="STRING" id="240159.A0A4U5TZ58"/>
<name>A0A4U5TZ58_COLLU</name>
<dbReference type="EMBL" id="CM014079">
    <property type="protein sequence ID" value="TKS67007.1"/>
    <property type="molecule type" value="Genomic_DNA"/>
</dbReference>
<evidence type="ECO:0000313" key="4">
    <source>
        <dbReference type="EMBL" id="TKS67007.1"/>
    </source>
</evidence>
<feature type="domain" description="C-type lectin" evidence="3">
    <location>
        <begin position="397"/>
        <end position="516"/>
    </location>
</feature>
<keyword evidence="5" id="KW-1185">Reference proteome</keyword>
<feature type="compositionally biased region" description="Acidic residues" evidence="1">
    <location>
        <begin position="88"/>
        <end position="104"/>
    </location>
</feature>
<evidence type="ECO:0000256" key="2">
    <source>
        <dbReference type="SAM" id="SignalP"/>
    </source>
</evidence>
<dbReference type="AlphaFoldDB" id="A0A4U5TZ58"/>
<evidence type="ECO:0000313" key="5">
    <source>
        <dbReference type="Proteomes" id="UP000298787"/>
    </source>
</evidence>
<sequence length="519" mass="59078">MKTLALLSLSLAAILFLSVLFAVALGFPAFVQDEARNHLDLPQEEQSPLLGDQLPAQGHVVMEDPAPQGRLSSEDQQGKVAQVKVEPEVEPEPEVMVEPEVEPEPEVKVEPEPEVKVEPEVEPDLEVKVEPEPEVKVEPEVEPEPQLEDVPNFMAVSEEAEPEVNPEDEAVREVEEKFKVKMSLEPETETGQQLVERHVDMETTSHEVMVEPIMELEPLDDNDDNMLGNNVELSEKQRNFEEPIMELEPETETGQQFVKRQVNMGTTSHEVMVEPIMELEPLDDDDNMLGNDVPEKQRNFEEPIMELEPETRQKEVIPEAAVMEEGPALDINGEPMPPSEEYFPNEEARMELSPIMDQPESEYLREEEPLAYEEPALMRQEQDNQASGLRSCPGVSYEGKCYEFFRGPKKAVDAEFFCQQRFHGGHLASIMSRLIHAKILSMISQQYGRYTRTWVGGLRYLDSGRFIWLDGSRWSYADWLSGEPNNTSNLEDCIEMVPSGKFNDFTCWEPQAFICSYPQ</sequence>
<feature type="compositionally biased region" description="Basic and acidic residues" evidence="1">
    <location>
        <begin position="105"/>
        <end position="121"/>
    </location>
</feature>
<dbReference type="Gene3D" id="3.10.100.10">
    <property type="entry name" value="Mannose-Binding Protein A, subunit A"/>
    <property type="match status" value="1"/>
</dbReference>
<dbReference type="SUPFAM" id="SSF56436">
    <property type="entry name" value="C-type lectin-like"/>
    <property type="match status" value="1"/>
</dbReference>
<dbReference type="InterPro" id="IPR016186">
    <property type="entry name" value="C-type_lectin-like/link_sf"/>
</dbReference>
<dbReference type="InterPro" id="IPR050111">
    <property type="entry name" value="C-type_lectin/snaclec_domain"/>
</dbReference>
<evidence type="ECO:0000256" key="1">
    <source>
        <dbReference type="SAM" id="MobiDB-lite"/>
    </source>
</evidence>
<keyword evidence="2" id="KW-0732">Signal</keyword>
<organism evidence="4 5">
    <name type="scientific">Collichthys lucidus</name>
    <name type="common">Big head croaker</name>
    <name type="synonym">Sciaena lucida</name>
    <dbReference type="NCBI Taxonomy" id="240159"/>
    <lineage>
        <taxon>Eukaryota</taxon>
        <taxon>Metazoa</taxon>
        <taxon>Chordata</taxon>
        <taxon>Craniata</taxon>
        <taxon>Vertebrata</taxon>
        <taxon>Euteleostomi</taxon>
        <taxon>Actinopterygii</taxon>
        <taxon>Neopterygii</taxon>
        <taxon>Teleostei</taxon>
        <taxon>Neoteleostei</taxon>
        <taxon>Acanthomorphata</taxon>
        <taxon>Eupercaria</taxon>
        <taxon>Sciaenidae</taxon>
        <taxon>Collichthys</taxon>
    </lineage>
</organism>
<protein>
    <submittedName>
        <fullName evidence="4">Lectin</fullName>
    </submittedName>
</protein>
<feature type="signal peptide" evidence="2">
    <location>
        <begin position="1"/>
        <end position="26"/>
    </location>
</feature>
<gene>
    <name evidence="4" type="ORF">D9C73_001670</name>
</gene>
<proteinExistence type="predicted"/>
<feature type="region of interest" description="Disordered" evidence="1">
    <location>
        <begin position="63"/>
        <end position="121"/>
    </location>
</feature>
<dbReference type="PANTHER" id="PTHR22803">
    <property type="entry name" value="MANNOSE, PHOSPHOLIPASE, LECTIN RECEPTOR RELATED"/>
    <property type="match status" value="1"/>
</dbReference>
<feature type="chain" id="PRO_5020918611" evidence="2">
    <location>
        <begin position="27"/>
        <end position="519"/>
    </location>
</feature>
<dbReference type="SMART" id="SM00034">
    <property type="entry name" value="CLECT"/>
    <property type="match status" value="1"/>
</dbReference>
<dbReference type="InterPro" id="IPR001304">
    <property type="entry name" value="C-type_lectin-like"/>
</dbReference>
<evidence type="ECO:0000259" key="3">
    <source>
        <dbReference type="PROSITE" id="PS50041"/>
    </source>
</evidence>
<dbReference type="InterPro" id="IPR016187">
    <property type="entry name" value="CTDL_fold"/>
</dbReference>
<accession>A0A4U5TZ58</accession>
<dbReference type="PROSITE" id="PS50041">
    <property type="entry name" value="C_TYPE_LECTIN_2"/>
    <property type="match status" value="1"/>
</dbReference>
<reference evidence="4 5" key="1">
    <citation type="submission" date="2019-01" db="EMBL/GenBank/DDBJ databases">
        <title>Genome Assembly of Collichthys lucidus.</title>
        <authorList>
            <person name="Cai M."/>
            <person name="Xiao S."/>
        </authorList>
    </citation>
    <scope>NUCLEOTIDE SEQUENCE [LARGE SCALE GENOMIC DNA]</scope>
    <source>
        <strain evidence="4">JT15FE1705JMU</strain>
        <tissue evidence="4">Muscle</tissue>
    </source>
</reference>